<dbReference type="InterPro" id="IPR037049">
    <property type="entry name" value="DUF1214_C_sf"/>
</dbReference>
<feature type="domain" description="DUF1254" evidence="3">
    <location>
        <begin position="119"/>
        <end position="250"/>
    </location>
</feature>
<dbReference type="Gene3D" id="2.60.120.600">
    <property type="entry name" value="Domain of unknown function DUF1214, C-terminal domain"/>
    <property type="match status" value="1"/>
</dbReference>
<evidence type="ECO:0000313" key="4">
    <source>
        <dbReference type="EMBL" id="MFD0286936.1"/>
    </source>
</evidence>
<proteinExistence type="predicted"/>
<dbReference type="InterPro" id="IPR010621">
    <property type="entry name" value="DUF1214"/>
</dbReference>
<accession>A0ABW2VR11</accession>
<keyword evidence="5" id="KW-1185">Reference proteome</keyword>
<evidence type="ECO:0000256" key="1">
    <source>
        <dbReference type="SAM" id="MobiDB-lite"/>
    </source>
</evidence>
<dbReference type="InterPro" id="IPR037050">
    <property type="entry name" value="DUF1254_sf"/>
</dbReference>
<dbReference type="RefSeq" id="WP_381251659.1">
    <property type="nucleotide sequence ID" value="NZ_JBHTBI010000007.1"/>
</dbReference>
<gene>
    <name evidence="4" type="ORF">ACFQZP_35695</name>
</gene>
<feature type="domain" description="DUF1214" evidence="2">
    <location>
        <begin position="386"/>
        <end position="496"/>
    </location>
</feature>
<organism evidence="4 5">
    <name type="scientific">Streptomyces lutosisoli</name>
    <dbReference type="NCBI Taxonomy" id="2665721"/>
    <lineage>
        <taxon>Bacteria</taxon>
        <taxon>Bacillati</taxon>
        <taxon>Actinomycetota</taxon>
        <taxon>Actinomycetes</taxon>
        <taxon>Kitasatosporales</taxon>
        <taxon>Streptomycetaceae</taxon>
        <taxon>Streptomyces</taxon>
    </lineage>
</organism>
<dbReference type="Gene3D" id="2.60.40.1610">
    <property type="entry name" value="Domain of unknown function DUF1254"/>
    <property type="match status" value="1"/>
</dbReference>
<dbReference type="Pfam" id="PF06742">
    <property type="entry name" value="DUF1214"/>
    <property type="match status" value="1"/>
</dbReference>
<name>A0ABW2VR11_9ACTN</name>
<evidence type="ECO:0000259" key="2">
    <source>
        <dbReference type="Pfam" id="PF06742"/>
    </source>
</evidence>
<dbReference type="Proteomes" id="UP001596957">
    <property type="component" value="Unassembled WGS sequence"/>
</dbReference>
<evidence type="ECO:0000259" key="3">
    <source>
        <dbReference type="Pfam" id="PF06863"/>
    </source>
</evidence>
<protein>
    <submittedName>
        <fullName evidence="4">DUF1254 domain-containing protein</fullName>
    </submittedName>
</protein>
<dbReference type="InterPro" id="IPR010679">
    <property type="entry name" value="DUF1254"/>
</dbReference>
<sequence>MKQAGAPSTGTVRESATHLSHDLSALSTKVATTAGRAFHAVRHPDELADRARKMRMAGPMLRQAVKPILTGHVDWQAEYAYSAGVQAFIYGFPYIYNAQLRHDWVSDQRDVSVVPYAAVNHFWHASRLMDASYRDGGCPNNDTLYSLGWLDLTEEPLILTHPDMGERYFTFELMDFTSDTYDYVGQRTTGSKAGSFAITGPGWQGELPSGVKAVAPSPTPWILLLGRTLVDGPADLPNARALQKEYRLTPLTLWGTHGAEAPDRRDVYAPADTSKDPLAPWKTLNAMLAENPPPPHHSLVLDQFARIGIGPGLDVEAQPDQVKQGLIRAAAIGMALLRAQFASGDWTTRVNGWRYPPPEEGRFGDDFLQRAADQSLAGITANFPEEAVYLLNFEDSDGNEFAPEGRYELRFEAGDVPPVDAFWSLAAYTADDLNLIANPAGRSSIGDRTAGLQRDPGGGLTIHLQPDSPGKDKEPNWLPTSGSDRWFLILRLYRPHPSVITASWRCPGVIKVT</sequence>
<reference evidence="5" key="1">
    <citation type="journal article" date="2019" name="Int. J. Syst. Evol. Microbiol.">
        <title>The Global Catalogue of Microorganisms (GCM) 10K type strain sequencing project: providing services to taxonomists for standard genome sequencing and annotation.</title>
        <authorList>
            <consortium name="The Broad Institute Genomics Platform"/>
            <consortium name="The Broad Institute Genome Sequencing Center for Infectious Disease"/>
            <person name="Wu L."/>
            <person name="Ma J."/>
        </authorList>
    </citation>
    <scope>NUCLEOTIDE SEQUENCE [LARGE SCALE GENOMIC DNA]</scope>
    <source>
        <strain evidence="5">CGMCC 4.7198</strain>
    </source>
</reference>
<dbReference type="PANTHER" id="PTHR36509">
    <property type="entry name" value="BLL3101 PROTEIN"/>
    <property type="match status" value="1"/>
</dbReference>
<dbReference type="EMBL" id="JBHTEC010000001">
    <property type="protein sequence ID" value="MFD0286936.1"/>
    <property type="molecule type" value="Genomic_DNA"/>
</dbReference>
<dbReference type="SUPFAM" id="SSF160935">
    <property type="entry name" value="VPA0735-like"/>
    <property type="match status" value="1"/>
</dbReference>
<dbReference type="Pfam" id="PF06863">
    <property type="entry name" value="DUF1254"/>
    <property type="match status" value="1"/>
</dbReference>
<dbReference type="PANTHER" id="PTHR36509:SF2">
    <property type="entry name" value="BLL3101 PROTEIN"/>
    <property type="match status" value="1"/>
</dbReference>
<evidence type="ECO:0000313" key="5">
    <source>
        <dbReference type="Proteomes" id="UP001596957"/>
    </source>
</evidence>
<comment type="caution">
    <text evidence="4">The sequence shown here is derived from an EMBL/GenBank/DDBJ whole genome shotgun (WGS) entry which is preliminary data.</text>
</comment>
<feature type="region of interest" description="Disordered" evidence="1">
    <location>
        <begin position="446"/>
        <end position="478"/>
    </location>
</feature>